<accession>A0A4R4FC36</accession>
<dbReference type="Proteomes" id="UP000295710">
    <property type="component" value="Unassembled WGS sequence"/>
</dbReference>
<dbReference type="AlphaFoldDB" id="A0A4R4FC36"/>
<dbReference type="InterPro" id="IPR024541">
    <property type="entry name" value="DUF3881"/>
</dbReference>
<keyword evidence="2" id="KW-1185">Reference proteome</keyword>
<reference evidence="1 2" key="1">
    <citation type="journal article" date="2016" name="Nat. Microbiol.">
        <title>The Mouse Intestinal Bacterial Collection (miBC) provides host-specific insight into cultured diversity and functional potential of the gut microbiota.</title>
        <authorList>
            <person name="Lagkouvardos I."/>
            <person name="Pukall R."/>
            <person name="Abt B."/>
            <person name="Foesel B.U."/>
            <person name="Meier-Kolthoff J.P."/>
            <person name="Kumar N."/>
            <person name="Bresciani A."/>
            <person name="Martinez I."/>
            <person name="Just S."/>
            <person name="Ziegler C."/>
            <person name="Brugiroux S."/>
            <person name="Garzetti D."/>
            <person name="Wenning M."/>
            <person name="Bui T.P."/>
            <person name="Wang J."/>
            <person name="Hugenholtz F."/>
            <person name="Plugge C.M."/>
            <person name="Peterson D.A."/>
            <person name="Hornef M.W."/>
            <person name="Baines J.F."/>
            <person name="Smidt H."/>
            <person name="Walter J."/>
            <person name="Kristiansen K."/>
            <person name="Nielsen H.B."/>
            <person name="Haller D."/>
            <person name="Overmann J."/>
            <person name="Stecher B."/>
            <person name="Clavel T."/>
        </authorList>
    </citation>
    <scope>NUCLEOTIDE SEQUENCE [LARGE SCALE GENOMIC DNA]</scope>
    <source>
        <strain evidence="1 2">DSM 28560</strain>
    </source>
</reference>
<sequence>MHKFLQAIGYGNITSKRRLNEFLKDTEESFTHHELVEVENELDFCEYQRECGAGIGVSICGDMDINEHFERQYYYPYFIGSGLTSYADVVVERRMGEEAYVGICEDVKVGISLIFYLQNAVEFIKEKQMSGKKVKYGSVTLSGLCNKGTILLPVLKNAELEKKRQEESRNRMMLLSAAKNGDQAAMESLTLDDIDIYSKVSRRLITEDVFSIVDTCFMPYGIECDCYSILGEILDIHTIENEDTKEQLYVMKLDVNELQFDICVPVKKVTGEPSVGRRFKGDIWLQGRINF</sequence>
<evidence type="ECO:0000313" key="1">
    <source>
        <dbReference type="EMBL" id="TDA21035.1"/>
    </source>
</evidence>
<dbReference type="Pfam" id="PF12997">
    <property type="entry name" value="DUF3881"/>
    <property type="match status" value="1"/>
</dbReference>
<name>A0A4R4FC36_9FIRM</name>
<gene>
    <name evidence="1" type="ORF">E1963_13885</name>
</gene>
<proteinExistence type="predicted"/>
<protein>
    <submittedName>
        <fullName evidence="1">DUF3881 family protein</fullName>
    </submittedName>
</protein>
<comment type="caution">
    <text evidence="1">The sequence shown here is derived from an EMBL/GenBank/DDBJ whole genome shotgun (WGS) entry which is preliminary data.</text>
</comment>
<dbReference type="RefSeq" id="WP_132279025.1">
    <property type="nucleotide sequence ID" value="NZ_JAOBST010000046.1"/>
</dbReference>
<dbReference type="EMBL" id="SMMX01000012">
    <property type="protein sequence ID" value="TDA21035.1"/>
    <property type="molecule type" value="Genomic_DNA"/>
</dbReference>
<evidence type="ECO:0000313" key="2">
    <source>
        <dbReference type="Proteomes" id="UP000295710"/>
    </source>
</evidence>
<organism evidence="1 2">
    <name type="scientific">Extibacter muris</name>
    <dbReference type="NCBI Taxonomy" id="1796622"/>
    <lineage>
        <taxon>Bacteria</taxon>
        <taxon>Bacillati</taxon>
        <taxon>Bacillota</taxon>
        <taxon>Clostridia</taxon>
        <taxon>Lachnospirales</taxon>
        <taxon>Lachnospiraceae</taxon>
        <taxon>Extibacter</taxon>
    </lineage>
</organism>